<protein>
    <submittedName>
        <fullName evidence="1">11372_t:CDS:1</fullName>
    </submittedName>
</protein>
<evidence type="ECO:0000313" key="1">
    <source>
        <dbReference type="EMBL" id="CAG8588785.1"/>
    </source>
</evidence>
<feature type="non-terminal residue" evidence="1">
    <location>
        <position position="1"/>
    </location>
</feature>
<name>A0ACA9MIR2_9GLOM</name>
<proteinExistence type="predicted"/>
<comment type="caution">
    <text evidence="1">The sequence shown here is derived from an EMBL/GenBank/DDBJ whole genome shotgun (WGS) entry which is preliminary data.</text>
</comment>
<keyword evidence="2" id="KW-1185">Reference proteome</keyword>
<accession>A0ACA9MIR2</accession>
<dbReference type="Proteomes" id="UP000789366">
    <property type="component" value="Unassembled WGS sequence"/>
</dbReference>
<evidence type="ECO:0000313" key="2">
    <source>
        <dbReference type="Proteomes" id="UP000789366"/>
    </source>
</evidence>
<reference evidence="1" key="1">
    <citation type="submission" date="2021-06" db="EMBL/GenBank/DDBJ databases">
        <authorList>
            <person name="Kallberg Y."/>
            <person name="Tangrot J."/>
            <person name="Rosling A."/>
        </authorList>
    </citation>
    <scope>NUCLEOTIDE SEQUENCE</scope>
    <source>
        <strain evidence="1">28 12/20/2015</strain>
    </source>
</reference>
<gene>
    <name evidence="1" type="ORF">SPELUC_LOCUS6663</name>
</gene>
<organism evidence="1 2">
    <name type="scientific">Cetraspora pellucida</name>
    <dbReference type="NCBI Taxonomy" id="1433469"/>
    <lineage>
        <taxon>Eukaryota</taxon>
        <taxon>Fungi</taxon>
        <taxon>Fungi incertae sedis</taxon>
        <taxon>Mucoromycota</taxon>
        <taxon>Glomeromycotina</taxon>
        <taxon>Glomeromycetes</taxon>
        <taxon>Diversisporales</taxon>
        <taxon>Gigasporaceae</taxon>
        <taxon>Cetraspora</taxon>
    </lineage>
</organism>
<dbReference type="EMBL" id="CAJVPW010008039">
    <property type="protein sequence ID" value="CAG8588785.1"/>
    <property type="molecule type" value="Genomic_DNA"/>
</dbReference>
<sequence>DIGEGIKECEIVQWFVKPGDQISEFEKICEVQSDKATVEITSRYSGTIKELHYQVGEMAKVGKPIVNIETESASENHEGLESDENTVTSTIIQHSELKTNAFSANDKVLSLATPAVRRIAKEYNVDISEIKGTAIASLPPQVPTTYEDKITSLSTIQKSMFKHMTCSLQIPHFGYGDEFILDNAIALRDMVNEYIAQNNKFSFKKITFMPILIKSFSVALQKFPILNACLVDADNPDTVKLKYRSVHNIGVAMDTPGGLLVPNVKNVQTKSIFDIAADLQRLQEDGKRNAIALSDIQDGTITLSNIGIIGGTHLSPVIFSQELCIAAIGKIQRLPRFEPVKDDFTGKTTEKVIAKHVIPVSFCADHRIIDGVTVARFSEAWKNLLENPALMSVELR</sequence>